<organism evidence="2 3">
    <name type="scientific">Paxillus rubicundulus Ve08.2h10</name>
    <dbReference type="NCBI Taxonomy" id="930991"/>
    <lineage>
        <taxon>Eukaryota</taxon>
        <taxon>Fungi</taxon>
        <taxon>Dikarya</taxon>
        <taxon>Basidiomycota</taxon>
        <taxon>Agaricomycotina</taxon>
        <taxon>Agaricomycetes</taxon>
        <taxon>Agaricomycetidae</taxon>
        <taxon>Boletales</taxon>
        <taxon>Paxilineae</taxon>
        <taxon>Paxillaceae</taxon>
        <taxon>Paxillus</taxon>
    </lineage>
</organism>
<sequence length="472" mass="51305">MFQNGTLPLEHELTNDDLVDEQSSSVPWTIVNKYYTADVQFVVRQPSPWVSNEDELQAPAIIFVWTNGEPYRDQVNKLSEKFSQHPFEVALAIRLPLAGPSSPVDIEDEQKIDGYLSSKGFEFVDVLDSNPSSTVSDRGGIPGETRVIDALSTIMWPSMVRKTPKRDNASNLIGAIQGRHDITLDDYDELIRLVSGGAFKSDDNHMRRELEELERWLDEDAPSSDGERATDPWSTAVTPETASPPSPSDVLESSRPTTPKVGFDDDFTSFVSASPSNFTGGINASSETSSFPFPALASTSFSPTFSFDSVSSGCSTPTFDDHPPGEATFGISYRSLGSVSDFGEMDKEISCQEPSSDSEDDDDGTPSEAEIAETSRTIFGSFPLSLSRTQERSSHILQTQTATSPTVSTGTPQGALDEEFDPEITDADPGQFDLQSVLGALRGLKEEIAGMPDKERRKAAARVALGLVYGLP</sequence>
<feature type="compositionally biased region" description="Acidic residues" evidence="1">
    <location>
        <begin position="416"/>
        <end position="426"/>
    </location>
</feature>
<dbReference type="PANTHER" id="PTHR14659:SF1">
    <property type="entry name" value="ALPHA- AND GAMMA-ADAPTIN-BINDING PROTEIN P34"/>
    <property type="match status" value="1"/>
</dbReference>
<feature type="region of interest" description="Disordered" evidence="1">
    <location>
        <begin position="216"/>
        <end position="262"/>
    </location>
</feature>
<proteinExistence type="predicted"/>
<dbReference type="Gene3D" id="3.40.50.11960">
    <property type="match status" value="1"/>
</dbReference>
<protein>
    <submittedName>
        <fullName evidence="2">Uncharacterized protein</fullName>
    </submittedName>
</protein>
<evidence type="ECO:0000256" key="1">
    <source>
        <dbReference type="SAM" id="MobiDB-lite"/>
    </source>
</evidence>
<dbReference type="PANTHER" id="PTHR14659">
    <property type="entry name" value="ALPHA- AND GAMMA-ADAPTIN-BINDING PROTEIN P34"/>
    <property type="match status" value="1"/>
</dbReference>
<dbReference type="InterPro" id="IPR019341">
    <property type="entry name" value="Alpha/Gamma-adaptin-bd_p34"/>
</dbReference>
<feature type="compositionally biased region" description="Acidic residues" evidence="1">
    <location>
        <begin position="356"/>
        <end position="365"/>
    </location>
</feature>
<reference evidence="2 3" key="1">
    <citation type="submission" date="2014-04" db="EMBL/GenBank/DDBJ databases">
        <authorList>
            <consortium name="DOE Joint Genome Institute"/>
            <person name="Kuo A."/>
            <person name="Kohler A."/>
            <person name="Jargeat P."/>
            <person name="Nagy L.G."/>
            <person name="Floudas D."/>
            <person name="Copeland A."/>
            <person name="Barry K.W."/>
            <person name="Cichocki N."/>
            <person name="Veneault-Fourrey C."/>
            <person name="LaButti K."/>
            <person name="Lindquist E.A."/>
            <person name="Lipzen A."/>
            <person name="Lundell T."/>
            <person name="Morin E."/>
            <person name="Murat C."/>
            <person name="Sun H."/>
            <person name="Tunlid A."/>
            <person name="Henrissat B."/>
            <person name="Grigoriev I.V."/>
            <person name="Hibbett D.S."/>
            <person name="Martin F."/>
            <person name="Nordberg H.P."/>
            <person name="Cantor M.N."/>
            <person name="Hua S.X."/>
        </authorList>
    </citation>
    <scope>NUCLEOTIDE SEQUENCE [LARGE SCALE GENOMIC DNA]</scope>
    <source>
        <strain evidence="2 3">Ve08.2h10</strain>
    </source>
</reference>
<reference evidence="3" key="2">
    <citation type="submission" date="2015-01" db="EMBL/GenBank/DDBJ databases">
        <title>Evolutionary Origins and Diversification of the Mycorrhizal Mutualists.</title>
        <authorList>
            <consortium name="DOE Joint Genome Institute"/>
            <consortium name="Mycorrhizal Genomics Consortium"/>
            <person name="Kohler A."/>
            <person name="Kuo A."/>
            <person name="Nagy L.G."/>
            <person name="Floudas D."/>
            <person name="Copeland A."/>
            <person name="Barry K.W."/>
            <person name="Cichocki N."/>
            <person name="Veneault-Fourrey C."/>
            <person name="LaButti K."/>
            <person name="Lindquist E.A."/>
            <person name="Lipzen A."/>
            <person name="Lundell T."/>
            <person name="Morin E."/>
            <person name="Murat C."/>
            <person name="Riley R."/>
            <person name="Ohm R."/>
            <person name="Sun H."/>
            <person name="Tunlid A."/>
            <person name="Henrissat B."/>
            <person name="Grigoriev I.V."/>
            <person name="Hibbett D.S."/>
            <person name="Martin F."/>
        </authorList>
    </citation>
    <scope>NUCLEOTIDE SEQUENCE [LARGE SCALE GENOMIC DNA]</scope>
    <source>
        <strain evidence="3">Ve08.2h10</strain>
    </source>
</reference>
<dbReference type="STRING" id="930991.A0A0D0E6M1"/>
<evidence type="ECO:0000313" key="3">
    <source>
        <dbReference type="Proteomes" id="UP000054538"/>
    </source>
</evidence>
<gene>
    <name evidence="2" type="ORF">PAXRUDRAFT_12698</name>
</gene>
<feature type="region of interest" description="Disordered" evidence="1">
    <location>
        <begin position="348"/>
        <end position="374"/>
    </location>
</feature>
<feature type="compositionally biased region" description="Polar residues" evidence="1">
    <location>
        <begin position="395"/>
        <end position="412"/>
    </location>
</feature>
<dbReference type="OrthoDB" id="10261384at2759"/>
<keyword evidence="3" id="KW-1185">Reference proteome</keyword>
<feature type="compositionally biased region" description="Polar residues" evidence="1">
    <location>
        <begin position="232"/>
        <end position="241"/>
    </location>
</feature>
<dbReference type="Proteomes" id="UP000054538">
    <property type="component" value="Unassembled WGS sequence"/>
</dbReference>
<dbReference type="AlphaFoldDB" id="A0A0D0E6M1"/>
<dbReference type="InParanoid" id="A0A0D0E6M1"/>
<dbReference type="HOGENOM" id="CLU_048001_1_0_1"/>
<dbReference type="EMBL" id="KN825190">
    <property type="protein sequence ID" value="KIK93380.1"/>
    <property type="molecule type" value="Genomic_DNA"/>
</dbReference>
<name>A0A0D0E6M1_9AGAM</name>
<accession>A0A0D0E6M1</accession>
<feature type="region of interest" description="Disordered" evidence="1">
    <location>
        <begin position="390"/>
        <end position="429"/>
    </location>
</feature>
<evidence type="ECO:0000313" key="2">
    <source>
        <dbReference type="EMBL" id="KIK93380.1"/>
    </source>
</evidence>